<evidence type="ECO:0000256" key="7">
    <source>
        <dbReference type="ARBA" id="ARBA00022801"/>
    </source>
</evidence>
<evidence type="ECO:0000256" key="8">
    <source>
        <dbReference type="ARBA" id="ARBA00022833"/>
    </source>
</evidence>
<dbReference type="GO" id="GO:0046872">
    <property type="term" value="F:metal ion binding"/>
    <property type="evidence" value="ECO:0007669"/>
    <property type="project" value="UniProtKB-KW"/>
</dbReference>
<evidence type="ECO:0000256" key="9">
    <source>
        <dbReference type="ARBA" id="ARBA00031044"/>
    </source>
</evidence>
<evidence type="ECO:0000256" key="11">
    <source>
        <dbReference type="ARBA" id="ARBA00054750"/>
    </source>
</evidence>
<dbReference type="InterPro" id="IPR001279">
    <property type="entry name" value="Metallo-B-lactamas"/>
</dbReference>
<evidence type="ECO:0000256" key="3">
    <source>
        <dbReference type="ARBA" id="ARBA00004963"/>
    </source>
</evidence>
<comment type="similarity">
    <text evidence="4">Belongs to the metallo-beta-lactamase superfamily. Glyoxalase II family.</text>
</comment>
<accession>A0A1X7QXE3</accession>
<proteinExistence type="inferred from homology"/>
<dbReference type="InterPro" id="IPR036866">
    <property type="entry name" value="RibonucZ/Hydroxyglut_hydro"/>
</dbReference>
<dbReference type="STRING" id="1789683.A0A1X7QXE3"/>
<evidence type="ECO:0000256" key="10">
    <source>
        <dbReference type="ARBA" id="ARBA00051397"/>
    </source>
</evidence>
<sequence length="282" mass="31961">MLLRLVRNMHVKAIKMRWATGGDNYCYLLSTHDKKDSWIIDPAETLEVLPKLDQDEMKSIRAIVNTHHHYDHSEGNLNMLRELKNIGNESISIIAGSKASQGSNELPRQCQKYNLGDLEVIAIRTPCHTQDSVCYYVKDPQTNEHGVFTGDTLFTAGCGRFFEGTGAEMDTALNKILLKNVGEPNWGLTKVYPGHEYTKSNVKFVRDAIYKTPGENRALDELEKFAETHTVTTGNYTLSDELTFNPFMRLDDPFVRQAVGDGSGHWTRAKVMDKLREMKNSM</sequence>
<organism evidence="13 14">
    <name type="scientific">Maudiozyma saulgeensis</name>
    <dbReference type="NCBI Taxonomy" id="1789683"/>
    <lineage>
        <taxon>Eukaryota</taxon>
        <taxon>Fungi</taxon>
        <taxon>Dikarya</taxon>
        <taxon>Ascomycota</taxon>
        <taxon>Saccharomycotina</taxon>
        <taxon>Saccharomycetes</taxon>
        <taxon>Saccharomycetales</taxon>
        <taxon>Saccharomycetaceae</taxon>
        <taxon>Maudiozyma</taxon>
    </lineage>
</organism>
<evidence type="ECO:0000256" key="6">
    <source>
        <dbReference type="ARBA" id="ARBA00022723"/>
    </source>
</evidence>
<evidence type="ECO:0000256" key="4">
    <source>
        <dbReference type="ARBA" id="ARBA00006759"/>
    </source>
</evidence>
<keyword evidence="14" id="KW-1185">Reference proteome</keyword>
<comment type="pathway">
    <text evidence="3">Secondary metabolite metabolism; methylglyoxal degradation; (R)-lactate from methylglyoxal: step 2/2.</text>
</comment>
<dbReference type="UniPathway" id="UPA00619">
    <property type="reaction ID" value="UER00676"/>
</dbReference>
<keyword evidence="8" id="KW-0862">Zinc</keyword>
<dbReference type="EC" id="3.1.2.6" evidence="5"/>
<comment type="catalytic activity">
    <reaction evidence="10">
        <text>(R)-S-lactoylglutathione + H2O = (R)-lactate + glutathione + H(+)</text>
        <dbReference type="Rhea" id="RHEA:25245"/>
        <dbReference type="ChEBI" id="CHEBI:15377"/>
        <dbReference type="ChEBI" id="CHEBI:15378"/>
        <dbReference type="ChEBI" id="CHEBI:16004"/>
        <dbReference type="ChEBI" id="CHEBI:57474"/>
        <dbReference type="ChEBI" id="CHEBI:57925"/>
        <dbReference type="EC" id="3.1.2.6"/>
    </reaction>
</comment>
<dbReference type="OrthoDB" id="515692at2759"/>
<dbReference type="PANTHER" id="PTHR11935:SF94">
    <property type="entry name" value="TENZING NORGAY, ISOFORM C"/>
    <property type="match status" value="1"/>
</dbReference>
<name>A0A1X7QXE3_9SACH</name>
<evidence type="ECO:0000259" key="12">
    <source>
        <dbReference type="SMART" id="SM00849"/>
    </source>
</evidence>
<evidence type="ECO:0000313" key="14">
    <source>
        <dbReference type="Proteomes" id="UP000196158"/>
    </source>
</evidence>
<comment type="catalytic activity">
    <reaction evidence="1">
        <text>an S-(2-hydroxyacyl)glutathione + H2O = a 2-hydroxy carboxylate + glutathione + H(+)</text>
        <dbReference type="Rhea" id="RHEA:21864"/>
        <dbReference type="ChEBI" id="CHEBI:15377"/>
        <dbReference type="ChEBI" id="CHEBI:15378"/>
        <dbReference type="ChEBI" id="CHEBI:57925"/>
        <dbReference type="ChEBI" id="CHEBI:58896"/>
        <dbReference type="ChEBI" id="CHEBI:71261"/>
        <dbReference type="EC" id="3.1.2.6"/>
    </reaction>
</comment>
<dbReference type="InterPro" id="IPR032282">
    <property type="entry name" value="HAGH_C"/>
</dbReference>
<dbReference type="Gene3D" id="3.60.15.10">
    <property type="entry name" value="Ribonuclease Z/Hydroxyacylglutathione hydrolase-like"/>
    <property type="match status" value="1"/>
</dbReference>
<dbReference type="GO" id="GO:0004416">
    <property type="term" value="F:hydroxyacylglutathione hydrolase activity"/>
    <property type="evidence" value="ECO:0007669"/>
    <property type="project" value="UniProtKB-EC"/>
</dbReference>
<dbReference type="Pfam" id="PF16123">
    <property type="entry name" value="HAGH_C"/>
    <property type="match status" value="1"/>
</dbReference>
<protein>
    <recommendedName>
        <fullName evidence="5">hydroxyacylglutathione hydrolase</fullName>
        <ecNumber evidence="5">3.1.2.6</ecNumber>
    </recommendedName>
    <alternativeName>
        <fullName evidence="9">Glyoxalase II</fullName>
    </alternativeName>
</protein>
<reference evidence="13 14" key="1">
    <citation type="submission" date="2017-04" db="EMBL/GenBank/DDBJ databases">
        <authorList>
            <person name="Afonso C.L."/>
            <person name="Miller P.J."/>
            <person name="Scott M.A."/>
            <person name="Spackman E."/>
            <person name="Goraichik I."/>
            <person name="Dimitrov K.M."/>
            <person name="Suarez D.L."/>
            <person name="Swayne D.E."/>
        </authorList>
    </citation>
    <scope>NUCLEOTIDE SEQUENCE [LARGE SCALE GENOMIC DNA]</scope>
</reference>
<evidence type="ECO:0000313" key="13">
    <source>
        <dbReference type="EMBL" id="SMN17870.1"/>
    </source>
</evidence>
<dbReference type="SMART" id="SM00849">
    <property type="entry name" value="Lactamase_B"/>
    <property type="match status" value="1"/>
</dbReference>
<evidence type="ECO:0000256" key="1">
    <source>
        <dbReference type="ARBA" id="ARBA00001623"/>
    </source>
</evidence>
<evidence type="ECO:0000256" key="2">
    <source>
        <dbReference type="ARBA" id="ARBA00001947"/>
    </source>
</evidence>
<keyword evidence="6" id="KW-0479">Metal-binding</keyword>
<comment type="function">
    <text evidence="11">Thiolesterase that catalyzes the hydrolysis of S-D-lactoylglutathione to form glutathione and D-lactic acid. Involved in the metabolism of methylglyoxal, a toxic compound for yeast proliferation, by converting methylglyoxal to lactate via S-D-lactoylglutathione by sequential enzyme reactions catalyzed by glyoxalase I and glyoxalase II.</text>
</comment>
<dbReference type="EMBL" id="FXLY01000002">
    <property type="protein sequence ID" value="SMN17870.1"/>
    <property type="molecule type" value="Genomic_DNA"/>
</dbReference>
<dbReference type="CDD" id="cd07723">
    <property type="entry name" value="hydroxyacylglutathione_hydrolase_MBL-fold"/>
    <property type="match status" value="1"/>
</dbReference>
<dbReference type="Pfam" id="PF00753">
    <property type="entry name" value="Lactamase_B"/>
    <property type="match status" value="1"/>
</dbReference>
<gene>
    <name evidence="13" type="ORF">KASA_0Q02409G</name>
</gene>
<evidence type="ECO:0000256" key="5">
    <source>
        <dbReference type="ARBA" id="ARBA00011917"/>
    </source>
</evidence>
<dbReference type="InterPro" id="IPR035680">
    <property type="entry name" value="Clx_II_MBL"/>
</dbReference>
<comment type="cofactor">
    <cofactor evidence="2">
        <name>Zn(2+)</name>
        <dbReference type="ChEBI" id="CHEBI:29105"/>
    </cofactor>
</comment>
<dbReference type="FunFam" id="3.60.15.10:FF:000045">
    <property type="entry name" value="Hydroxyacylglutathione hydrolase"/>
    <property type="match status" value="1"/>
</dbReference>
<dbReference type="GO" id="GO:0019243">
    <property type="term" value="P:methylglyoxal catabolic process to D-lactate via S-lactoyl-glutathione"/>
    <property type="evidence" value="ECO:0007669"/>
    <property type="project" value="UniProtKB-ARBA"/>
</dbReference>
<dbReference type="SUPFAM" id="SSF56281">
    <property type="entry name" value="Metallo-hydrolase/oxidoreductase"/>
    <property type="match status" value="1"/>
</dbReference>
<dbReference type="Proteomes" id="UP000196158">
    <property type="component" value="Unassembled WGS sequence"/>
</dbReference>
<dbReference type="AlphaFoldDB" id="A0A1X7QXE3"/>
<feature type="domain" description="Metallo-beta-lactamase" evidence="12">
    <location>
        <begin position="23"/>
        <end position="195"/>
    </location>
</feature>
<keyword evidence="7" id="KW-0378">Hydrolase</keyword>
<dbReference type="PANTHER" id="PTHR11935">
    <property type="entry name" value="BETA LACTAMASE DOMAIN"/>
    <property type="match status" value="1"/>
</dbReference>